<comment type="caution">
    <text evidence="3">The sequence shown here is derived from an EMBL/GenBank/DDBJ whole genome shotgun (WGS) entry which is preliminary data.</text>
</comment>
<evidence type="ECO:0000313" key="3">
    <source>
        <dbReference type="EMBL" id="GGA15185.1"/>
    </source>
</evidence>
<gene>
    <name evidence="3" type="ORF">GCM10011333_17800</name>
</gene>
<dbReference type="AlphaFoldDB" id="A0A8J2TYC3"/>
<evidence type="ECO:0000313" key="4">
    <source>
        <dbReference type="Proteomes" id="UP000616114"/>
    </source>
</evidence>
<evidence type="ECO:0000256" key="1">
    <source>
        <dbReference type="SAM" id="Phobius"/>
    </source>
</evidence>
<name>A0A8J2TYC3_9MICO</name>
<keyword evidence="4" id="KW-1185">Reference proteome</keyword>
<dbReference type="Pfam" id="PF00092">
    <property type="entry name" value="VWA"/>
    <property type="match status" value="1"/>
</dbReference>
<keyword evidence="1" id="KW-0812">Transmembrane</keyword>
<keyword evidence="1" id="KW-1133">Transmembrane helix</keyword>
<organism evidence="3 4">
    <name type="scientific">Sediminivirga luteola</name>
    <dbReference type="NCBI Taxonomy" id="1774748"/>
    <lineage>
        <taxon>Bacteria</taxon>
        <taxon>Bacillati</taxon>
        <taxon>Actinomycetota</taxon>
        <taxon>Actinomycetes</taxon>
        <taxon>Micrococcales</taxon>
        <taxon>Brevibacteriaceae</taxon>
        <taxon>Sediminivirga</taxon>
    </lineage>
</organism>
<sequence>MDLMWPHLLLLALPCLALVAAAWFLARHRPRGQPVAHGWRLTALPGYRRALRRSLLAGAAALAALGLTTAATLLGLSRPVAVETVEESQERRDVLLCLDASGSMVEANVGIIDAYLEMLDRFEGARIGLMMFNSTSVMAFPLTDDYEMARELLDEARLGFASYGYRGTHYFTATTGGEGGSLVGDGLASCVRGFDRAEEDRSRSIVLATDNDIHDIANEQIFTVPEAARMAAAQDIHVYALGVETFYARGVSMADLQEAAELTGGEFFEPDAGTPERVVERIQAREAGRVDAPPRQTVHDRPGLALGIAAFALPVALVLLWRARL</sequence>
<dbReference type="SUPFAM" id="SSF53300">
    <property type="entry name" value="vWA-like"/>
    <property type="match status" value="1"/>
</dbReference>
<reference evidence="3" key="1">
    <citation type="journal article" date="2014" name="Int. J. Syst. Evol. Microbiol.">
        <title>Complete genome sequence of Corynebacterium casei LMG S-19264T (=DSM 44701T), isolated from a smear-ripened cheese.</title>
        <authorList>
            <consortium name="US DOE Joint Genome Institute (JGI-PGF)"/>
            <person name="Walter F."/>
            <person name="Albersmeier A."/>
            <person name="Kalinowski J."/>
            <person name="Ruckert C."/>
        </authorList>
    </citation>
    <scope>NUCLEOTIDE SEQUENCE</scope>
    <source>
        <strain evidence="3">CGMCC 1.12785</strain>
    </source>
</reference>
<dbReference type="InterPro" id="IPR002035">
    <property type="entry name" value="VWF_A"/>
</dbReference>
<protein>
    <recommendedName>
        <fullName evidence="2">VWFA domain-containing protein</fullName>
    </recommendedName>
</protein>
<feature type="transmembrane region" description="Helical" evidence="1">
    <location>
        <begin position="54"/>
        <end position="76"/>
    </location>
</feature>
<dbReference type="InterPro" id="IPR036465">
    <property type="entry name" value="vWFA_dom_sf"/>
</dbReference>
<feature type="domain" description="VWFA" evidence="2">
    <location>
        <begin position="93"/>
        <end position="282"/>
    </location>
</feature>
<feature type="transmembrane region" description="Helical" evidence="1">
    <location>
        <begin position="304"/>
        <end position="323"/>
    </location>
</feature>
<keyword evidence="1" id="KW-0472">Membrane</keyword>
<dbReference type="EMBL" id="BMFY01000006">
    <property type="protein sequence ID" value="GGA15185.1"/>
    <property type="molecule type" value="Genomic_DNA"/>
</dbReference>
<dbReference type="PROSITE" id="PS50234">
    <property type="entry name" value="VWFA"/>
    <property type="match status" value="1"/>
</dbReference>
<dbReference type="SMART" id="SM00327">
    <property type="entry name" value="VWA"/>
    <property type="match status" value="1"/>
</dbReference>
<reference evidence="3" key="2">
    <citation type="submission" date="2020-09" db="EMBL/GenBank/DDBJ databases">
        <authorList>
            <person name="Sun Q."/>
            <person name="Zhou Y."/>
        </authorList>
    </citation>
    <scope>NUCLEOTIDE SEQUENCE</scope>
    <source>
        <strain evidence="3">CGMCC 1.12785</strain>
    </source>
</reference>
<dbReference type="Gene3D" id="3.40.50.410">
    <property type="entry name" value="von Willebrand factor, type A domain"/>
    <property type="match status" value="1"/>
</dbReference>
<dbReference type="Proteomes" id="UP000616114">
    <property type="component" value="Unassembled WGS sequence"/>
</dbReference>
<accession>A0A8J2TYC3</accession>
<proteinExistence type="predicted"/>
<evidence type="ECO:0000259" key="2">
    <source>
        <dbReference type="PROSITE" id="PS50234"/>
    </source>
</evidence>